<evidence type="ECO:0000259" key="4">
    <source>
        <dbReference type="PROSITE" id="PS51379"/>
    </source>
</evidence>
<dbReference type="RefSeq" id="WP_050356170.1">
    <property type="nucleotide sequence ID" value="NZ_LGSS01000016.1"/>
</dbReference>
<evidence type="ECO:0000313" key="6">
    <source>
        <dbReference type="Proteomes" id="UP000037267"/>
    </source>
</evidence>
<dbReference type="OrthoDB" id="9784571at2"/>
<keyword evidence="6" id="KW-1185">Reference proteome</keyword>
<proteinExistence type="predicted"/>
<reference evidence="6" key="1">
    <citation type="submission" date="2015-07" db="EMBL/GenBank/DDBJ databases">
        <title>Draft genome sequence of the purine-degrading Gottschalkia purinilyticum DSM 1384 (formerly Clostridium purinilyticum).</title>
        <authorList>
            <person name="Poehlein A."/>
            <person name="Schiel-Bengelsdorf B."/>
            <person name="Bengelsdorf F.R."/>
            <person name="Daniel R."/>
            <person name="Duerre P."/>
        </authorList>
    </citation>
    <scope>NUCLEOTIDE SEQUENCE [LARGE SCALE GENOMIC DNA]</scope>
    <source>
        <strain evidence="6">DSM 1384</strain>
    </source>
</reference>
<dbReference type="PANTHER" id="PTHR42827:SF1">
    <property type="entry name" value="IRON-SULFUR CLUSTER-BINDING PROTEIN"/>
    <property type="match status" value="1"/>
</dbReference>
<dbReference type="PATRIC" id="fig|1503.3.peg.626"/>
<dbReference type="AlphaFoldDB" id="A0A0L0W7M9"/>
<accession>A0A0L0W7M9</accession>
<dbReference type="Gene3D" id="3.30.70.3270">
    <property type="match status" value="1"/>
</dbReference>
<sequence length="230" mass="25566">MNNLQEKIIKKAKSMGVTKIGFANLSGYLPDEFSHLQTGISIAIRLSDQIMNDVVDIPTHTYYHHYRTVNFLIDQITLSITMMLQEEGYLAMAVPASQTVKSENERLKGIFPHKTAATQGGIGWIGKNACLVTEEFGPRVRLGTVLTNMIAEYDAPVTESKCGTCNICMKLCPSLAIKGVNWNIKLKREDIYDAHACSTHMSQYYKEIGRGSVCGICLSRCPRGTKVIKK</sequence>
<keyword evidence="3" id="KW-0411">Iron-sulfur</keyword>
<keyword evidence="2" id="KW-0408">Iron</keyword>
<organism evidence="5 6">
    <name type="scientific">Gottschalkia purinilytica</name>
    <name type="common">Clostridium purinilyticum</name>
    <dbReference type="NCBI Taxonomy" id="1503"/>
    <lineage>
        <taxon>Bacteria</taxon>
        <taxon>Bacillati</taxon>
        <taxon>Bacillota</taxon>
        <taxon>Tissierellia</taxon>
        <taxon>Tissierellales</taxon>
        <taxon>Gottschalkiaceae</taxon>
        <taxon>Gottschalkia</taxon>
    </lineage>
</organism>
<dbReference type="Pfam" id="PF13484">
    <property type="entry name" value="Fer4_16"/>
    <property type="match status" value="1"/>
</dbReference>
<dbReference type="PROSITE" id="PS51379">
    <property type="entry name" value="4FE4S_FER_2"/>
    <property type="match status" value="1"/>
</dbReference>
<dbReference type="EMBL" id="LGSS01000016">
    <property type="protein sequence ID" value="KNF07452.1"/>
    <property type="molecule type" value="Genomic_DNA"/>
</dbReference>
<gene>
    <name evidence="5" type="ORF">CLPU_16c00050</name>
</gene>
<keyword evidence="1" id="KW-0479">Metal-binding</keyword>
<protein>
    <recommendedName>
        <fullName evidence="4">4Fe-4S ferredoxin-type domain-containing protein</fullName>
    </recommendedName>
</protein>
<dbReference type="SUPFAM" id="SSF54862">
    <property type="entry name" value="4Fe-4S ferredoxins"/>
    <property type="match status" value="1"/>
</dbReference>
<evidence type="ECO:0000313" key="5">
    <source>
        <dbReference type="EMBL" id="KNF07452.1"/>
    </source>
</evidence>
<dbReference type="PANTHER" id="PTHR42827">
    <property type="entry name" value="IRON-SULFUR CLUSTER-BINDING PROTEIN-RELATED"/>
    <property type="match status" value="1"/>
</dbReference>
<name>A0A0L0W7M9_GOTPU</name>
<comment type="caution">
    <text evidence="5">The sequence shown here is derived from an EMBL/GenBank/DDBJ whole genome shotgun (WGS) entry which is preliminary data.</text>
</comment>
<evidence type="ECO:0000256" key="1">
    <source>
        <dbReference type="ARBA" id="ARBA00022723"/>
    </source>
</evidence>
<evidence type="ECO:0000256" key="2">
    <source>
        <dbReference type="ARBA" id="ARBA00023004"/>
    </source>
</evidence>
<dbReference type="Proteomes" id="UP000037267">
    <property type="component" value="Unassembled WGS sequence"/>
</dbReference>
<dbReference type="InterPro" id="IPR017896">
    <property type="entry name" value="4Fe4S_Fe-S-bd"/>
</dbReference>
<dbReference type="GO" id="GO:0046872">
    <property type="term" value="F:metal ion binding"/>
    <property type="evidence" value="ECO:0007669"/>
    <property type="project" value="UniProtKB-KW"/>
</dbReference>
<dbReference type="InterPro" id="IPR017900">
    <property type="entry name" value="4Fe4S_Fe_S_CS"/>
</dbReference>
<dbReference type="PROSITE" id="PS00198">
    <property type="entry name" value="4FE4S_FER_1"/>
    <property type="match status" value="1"/>
</dbReference>
<feature type="domain" description="4Fe-4S ferredoxin-type" evidence="4">
    <location>
        <begin position="153"/>
        <end position="183"/>
    </location>
</feature>
<evidence type="ECO:0000256" key="3">
    <source>
        <dbReference type="ARBA" id="ARBA00023014"/>
    </source>
</evidence>
<dbReference type="GO" id="GO:0051536">
    <property type="term" value="F:iron-sulfur cluster binding"/>
    <property type="evidence" value="ECO:0007669"/>
    <property type="project" value="UniProtKB-KW"/>
</dbReference>
<dbReference type="STRING" id="1503.CLPU_16c00050"/>